<feature type="domain" description="B30.2/SPRY" evidence="1">
    <location>
        <begin position="119"/>
        <end position="308"/>
    </location>
</feature>
<dbReference type="Proteomes" id="UP000030762">
    <property type="component" value="Unassembled WGS sequence"/>
</dbReference>
<proteinExistence type="predicted"/>
<protein>
    <recommendedName>
        <fullName evidence="1">B30.2/SPRY domain-containing protein</fullName>
    </recommendedName>
</protein>
<gene>
    <name evidence="2" type="ORF">SDRG_02535</name>
</gene>
<dbReference type="CDD" id="cd11709">
    <property type="entry name" value="SPRY"/>
    <property type="match status" value="1"/>
</dbReference>
<accession>T0S441</accession>
<dbReference type="OMA" id="DMEYGRL"/>
<dbReference type="Pfam" id="PF00622">
    <property type="entry name" value="SPRY"/>
    <property type="match status" value="1"/>
</dbReference>
<dbReference type="EMBL" id="JH767137">
    <property type="protein sequence ID" value="EQC39878.1"/>
    <property type="molecule type" value="Genomic_DNA"/>
</dbReference>
<dbReference type="STRING" id="1156394.T0S441"/>
<reference evidence="2 3" key="1">
    <citation type="submission" date="2012-04" db="EMBL/GenBank/DDBJ databases">
        <title>The Genome Sequence of Saprolegnia declina VS20.</title>
        <authorList>
            <consortium name="The Broad Institute Genome Sequencing Platform"/>
            <person name="Russ C."/>
            <person name="Nusbaum C."/>
            <person name="Tyler B."/>
            <person name="van West P."/>
            <person name="Dieguez-Uribeondo J."/>
            <person name="de Bruijn I."/>
            <person name="Tripathy S."/>
            <person name="Jiang R."/>
            <person name="Young S.K."/>
            <person name="Zeng Q."/>
            <person name="Gargeya S."/>
            <person name="Fitzgerald M."/>
            <person name="Haas B."/>
            <person name="Abouelleil A."/>
            <person name="Alvarado L."/>
            <person name="Arachchi H.M."/>
            <person name="Berlin A."/>
            <person name="Chapman S.B."/>
            <person name="Goldberg J."/>
            <person name="Griggs A."/>
            <person name="Gujja S."/>
            <person name="Hansen M."/>
            <person name="Howarth C."/>
            <person name="Imamovic A."/>
            <person name="Larimer J."/>
            <person name="McCowen C."/>
            <person name="Montmayeur A."/>
            <person name="Murphy C."/>
            <person name="Neiman D."/>
            <person name="Pearson M."/>
            <person name="Priest M."/>
            <person name="Roberts A."/>
            <person name="Saif S."/>
            <person name="Shea T."/>
            <person name="Sisk P."/>
            <person name="Sykes S."/>
            <person name="Wortman J."/>
            <person name="Nusbaum C."/>
            <person name="Birren B."/>
        </authorList>
    </citation>
    <scope>NUCLEOTIDE SEQUENCE [LARGE SCALE GENOMIC DNA]</scope>
    <source>
        <strain evidence="2 3">VS20</strain>
    </source>
</reference>
<dbReference type="InterPro" id="IPR001870">
    <property type="entry name" value="B30.2/SPRY"/>
</dbReference>
<dbReference type="InterPro" id="IPR050672">
    <property type="entry name" value="FBXO45-Fsn/SPSB_families"/>
</dbReference>
<dbReference type="OrthoDB" id="77405at2759"/>
<dbReference type="PANTHER" id="PTHR12245">
    <property type="entry name" value="SPRY DOMAIN CONTAINING SOCS BOX PROTEIN"/>
    <property type="match status" value="1"/>
</dbReference>
<dbReference type="InterPro" id="IPR013320">
    <property type="entry name" value="ConA-like_dom_sf"/>
</dbReference>
<dbReference type="VEuPathDB" id="FungiDB:SDRG_02535"/>
<keyword evidence="3" id="KW-1185">Reference proteome</keyword>
<dbReference type="PROSITE" id="PS50188">
    <property type="entry name" value="B302_SPRY"/>
    <property type="match status" value="1"/>
</dbReference>
<dbReference type="SUPFAM" id="SSF49899">
    <property type="entry name" value="Concanavalin A-like lectins/glucanases"/>
    <property type="match status" value="1"/>
</dbReference>
<dbReference type="RefSeq" id="XP_008606352.1">
    <property type="nucleotide sequence ID" value="XM_008608130.1"/>
</dbReference>
<organism evidence="2 3">
    <name type="scientific">Saprolegnia diclina (strain VS20)</name>
    <dbReference type="NCBI Taxonomy" id="1156394"/>
    <lineage>
        <taxon>Eukaryota</taxon>
        <taxon>Sar</taxon>
        <taxon>Stramenopiles</taxon>
        <taxon>Oomycota</taxon>
        <taxon>Saprolegniomycetes</taxon>
        <taxon>Saprolegniales</taxon>
        <taxon>Saprolegniaceae</taxon>
        <taxon>Saprolegnia</taxon>
    </lineage>
</organism>
<evidence type="ECO:0000259" key="1">
    <source>
        <dbReference type="PROSITE" id="PS50188"/>
    </source>
</evidence>
<dbReference type="PANTHER" id="PTHR12245:SF5">
    <property type="entry name" value="SPRY DOMAIN-CONTAINING SOCS BOX PROTEIN 3"/>
    <property type="match status" value="1"/>
</dbReference>
<dbReference type="GeneID" id="19943262"/>
<evidence type="ECO:0000313" key="2">
    <source>
        <dbReference type="EMBL" id="EQC39878.1"/>
    </source>
</evidence>
<dbReference type="InterPro" id="IPR043136">
    <property type="entry name" value="B30.2/SPRY_sf"/>
</dbReference>
<evidence type="ECO:0000313" key="3">
    <source>
        <dbReference type="Proteomes" id="UP000030762"/>
    </source>
</evidence>
<dbReference type="InterPro" id="IPR003877">
    <property type="entry name" value="SPRY_dom"/>
</dbReference>
<dbReference type="eggNOG" id="KOG3953">
    <property type="taxonomic scope" value="Eukaryota"/>
</dbReference>
<dbReference type="Gene3D" id="2.60.120.920">
    <property type="match status" value="1"/>
</dbReference>
<name>T0S441_SAPDV</name>
<dbReference type="InParanoid" id="T0S441"/>
<dbReference type="AlphaFoldDB" id="T0S441"/>
<dbReference type="SMART" id="SM00449">
    <property type="entry name" value="SPRY"/>
    <property type="match status" value="1"/>
</dbReference>
<sequence>MVLAVATPYGLGALEAAAPSPDASRTAVVLPWGRGYMRASDVAPRHTFRATCLTSKVRHFDVNVALDCSLNDLRACIIKALGEPLFPETISVLQPTVGGRHRLTDSNPCIFRSLQPLLVVIAPLLQLGKMALALHLDTRPCDKTTLEPSKCIPASETLHASSQLTLPSIVQVARGVCAVVAKDALRSGIAYWEVRLDETIGGDGLFVGIGTTDMPLNTSVTSTGLFYGVAVASGQKVHMTSEAYGPKCVNGEVLGVEFDVDRGTLSFYRNREYLGIAFRNVFGKTLCPAFGASGVGLRFTLLPRRSAPSLQ</sequence>